<dbReference type="RefSeq" id="WP_157750683.1">
    <property type="nucleotide sequence ID" value="NZ_AP017313.1"/>
</dbReference>
<evidence type="ECO:0000313" key="2">
    <source>
        <dbReference type="Proteomes" id="UP000539265"/>
    </source>
</evidence>
<proteinExistence type="predicted"/>
<evidence type="ECO:0000313" key="1">
    <source>
        <dbReference type="EMBL" id="MBB3055014.1"/>
    </source>
</evidence>
<protein>
    <submittedName>
        <fullName evidence="1">Uncharacterized protein</fullName>
    </submittedName>
</protein>
<comment type="caution">
    <text evidence="1">The sequence shown here is derived from an EMBL/GenBank/DDBJ whole genome shotgun (WGS) entry which is preliminary data.</text>
</comment>
<sequence>MKPTDTVPTHQCDVGTGWVQRVNAIIYKQNNKYYSSTFNCGYPPIKKKLTNVKSLDYFLSIIPILNKRDQYGAAMRKRHKFNPLISVDGGYEEAFLYCGRIRKSVFMKEDQKTDKEWRRYFWIDKQTKLLAMLESETASKD</sequence>
<dbReference type="Proteomes" id="UP000539265">
    <property type="component" value="Unassembled WGS sequence"/>
</dbReference>
<organism evidence="1 2">
    <name type="scientific">Mucilaginibacter gotjawali</name>
    <dbReference type="NCBI Taxonomy" id="1550579"/>
    <lineage>
        <taxon>Bacteria</taxon>
        <taxon>Pseudomonadati</taxon>
        <taxon>Bacteroidota</taxon>
        <taxon>Sphingobacteriia</taxon>
        <taxon>Sphingobacteriales</taxon>
        <taxon>Sphingobacteriaceae</taxon>
        <taxon>Mucilaginibacter</taxon>
    </lineage>
</organism>
<dbReference type="EMBL" id="JACHWX010000003">
    <property type="protein sequence ID" value="MBB3055014.1"/>
    <property type="molecule type" value="Genomic_DNA"/>
</dbReference>
<reference evidence="1" key="1">
    <citation type="submission" date="2020-08" db="EMBL/GenBank/DDBJ databases">
        <title>Genomic Encyclopedia of Type Strains, Phase III (KMG-III): the genomes of soil and plant-associated and newly described type strains.</title>
        <authorList>
            <person name="Whitman W."/>
        </authorList>
    </citation>
    <scope>NUCLEOTIDE SEQUENCE [LARGE SCALE GENOMIC DNA]</scope>
    <source>
        <strain evidence="1">CECT 8628</strain>
    </source>
</reference>
<name>A0A839SCG3_9SPHI</name>
<accession>A0A839SCG3</accession>
<dbReference type="AlphaFoldDB" id="A0A839SCG3"/>
<dbReference type="OrthoDB" id="9922711at2"/>
<keyword evidence="2" id="KW-1185">Reference proteome</keyword>
<gene>
    <name evidence="1" type="ORF">FHS11_001431</name>
</gene>